<dbReference type="EMBL" id="REGN01002401">
    <property type="protein sequence ID" value="RNA28361.1"/>
    <property type="molecule type" value="Genomic_DNA"/>
</dbReference>
<proteinExistence type="predicted"/>
<keyword evidence="1" id="KW-0472">Membrane</keyword>
<sequence>MYKILPSLSLDKIHKQQKDNLFNNDSFKSTDKKLFKRPVRLKFLRNGHVHLIISLAYMLTPAYLIATIAKIPRFSFFVYEILSINIKFEAVLQEHPKLNTESWTT</sequence>
<dbReference type="Proteomes" id="UP000276133">
    <property type="component" value="Unassembled WGS sequence"/>
</dbReference>
<keyword evidence="1" id="KW-0812">Transmembrane</keyword>
<evidence type="ECO:0000313" key="3">
    <source>
        <dbReference type="Proteomes" id="UP000276133"/>
    </source>
</evidence>
<keyword evidence="3" id="KW-1185">Reference proteome</keyword>
<name>A0A3M7RXS4_BRAPC</name>
<evidence type="ECO:0000313" key="2">
    <source>
        <dbReference type="EMBL" id="RNA28361.1"/>
    </source>
</evidence>
<organism evidence="2 3">
    <name type="scientific">Brachionus plicatilis</name>
    <name type="common">Marine rotifer</name>
    <name type="synonym">Brachionus muelleri</name>
    <dbReference type="NCBI Taxonomy" id="10195"/>
    <lineage>
        <taxon>Eukaryota</taxon>
        <taxon>Metazoa</taxon>
        <taxon>Spiralia</taxon>
        <taxon>Gnathifera</taxon>
        <taxon>Rotifera</taxon>
        <taxon>Eurotatoria</taxon>
        <taxon>Monogononta</taxon>
        <taxon>Pseudotrocha</taxon>
        <taxon>Ploima</taxon>
        <taxon>Brachionidae</taxon>
        <taxon>Brachionus</taxon>
    </lineage>
</organism>
<reference evidence="2 3" key="1">
    <citation type="journal article" date="2018" name="Sci. Rep.">
        <title>Genomic signatures of local adaptation to the degree of environmental predictability in rotifers.</title>
        <authorList>
            <person name="Franch-Gras L."/>
            <person name="Hahn C."/>
            <person name="Garcia-Roger E.M."/>
            <person name="Carmona M.J."/>
            <person name="Serra M."/>
            <person name="Gomez A."/>
        </authorList>
    </citation>
    <scope>NUCLEOTIDE SEQUENCE [LARGE SCALE GENOMIC DNA]</scope>
    <source>
        <strain evidence="2">HYR1</strain>
    </source>
</reference>
<dbReference type="AlphaFoldDB" id="A0A3M7RXS4"/>
<keyword evidence="1" id="KW-1133">Transmembrane helix</keyword>
<accession>A0A3M7RXS4</accession>
<gene>
    <name evidence="2" type="ORF">BpHYR1_047050</name>
</gene>
<comment type="caution">
    <text evidence="2">The sequence shown here is derived from an EMBL/GenBank/DDBJ whole genome shotgun (WGS) entry which is preliminary data.</text>
</comment>
<feature type="transmembrane region" description="Helical" evidence="1">
    <location>
        <begin position="47"/>
        <end position="66"/>
    </location>
</feature>
<protein>
    <submittedName>
        <fullName evidence="2">Uncharacterized protein</fullName>
    </submittedName>
</protein>
<evidence type="ECO:0000256" key="1">
    <source>
        <dbReference type="SAM" id="Phobius"/>
    </source>
</evidence>